<proteinExistence type="predicted"/>
<gene>
    <name evidence="6" type="primary">LOC116304497</name>
</gene>
<dbReference type="Pfam" id="PF00023">
    <property type="entry name" value="Ank"/>
    <property type="match status" value="1"/>
</dbReference>
<organism evidence="5 6">
    <name type="scientific">Actinia tenebrosa</name>
    <name type="common">Australian red waratah sea anemone</name>
    <dbReference type="NCBI Taxonomy" id="6105"/>
    <lineage>
        <taxon>Eukaryota</taxon>
        <taxon>Metazoa</taxon>
        <taxon>Cnidaria</taxon>
        <taxon>Anthozoa</taxon>
        <taxon>Hexacorallia</taxon>
        <taxon>Actiniaria</taxon>
        <taxon>Actiniidae</taxon>
        <taxon>Actinia</taxon>
    </lineage>
</organism>
<reference evidence="6" key="1">
    <citation type="submission" date="2025-08" db="UniProtKB">
        <authorList>
            <consortium name="RefSeq"/>
        </authorList>
    </citation>
    <scope>IDENTIFICATION</scope>
    <source>
        <tissue evidence="6">Tentacle</tissue>
    </source>
</reference>
<dbReference type="GeneID" id="116304497"/>
<dbReference type="OrthoDB" id="5950802at2759"/>
<dbReference type="Pfam" id="PF12796">
    <property type="entry name" value="Ank_2"/>
    <property type="match status" value="3"/>
</dbReference>
<dbReference type="KEGG" id="aten:116304497"/>
<feature type="repeat" description="ANK" evidence="3">
    <location>
        <begin position="254"/>
        <end position="286"/>
    </location>
</feature>
<dbReference type="SMART" id="SM00248">
    <property type="entry name" value="ANK"/>
    <property type="match status" value="9"/>
</dbReference>
<evidence type="ECO:0000313" key="6">
    <source>
        <dbReference type="RefSeq" id="XP_031570101.1"/>
    </source>
</evidence>
<dbReference type="AlphaFoldDB" id="A0A6P8ISE7"/>
<name>A0A6P8ISE7_ACTTE</name>
<evidence type="ECO:0000259" key="4">
    <source>
        <dbReference type="Pfam" id="PF03281"/>
    </source>
</evidence>
<dbReference type="InParanoid" id="A0A6P8ISE7"/>
<evidence type="ECO:0000256" key="1">
    <source>
        <dbReference type="ARBA" id="ARBA00022737"/>
    </source>
</evidence>
<keyword evidence="5" id="KW-1185">Reference proteome</keyword>
<feature type="domain" description="Mab-21-like nucleotidyltransferase" evidence="4">
    <location>
        <begin position="471"/>
        <end position="654"/>
    </location>
</feature>
<dbReference type="PROSITE" id="PS50297">
    <property type="entry name" value="ANK_REP_REGION"/>
    <property type="match status" value="5"/>
</dbReference>
<dbReference type="Pfam" id="PF03281">
    <property type="entry name" value="Mab-21"/>
    <property type="match status" value="1"/>
</dbReference>
<evidence type="ECO:0000256" key="3">
    <source>
        <dbReference type="PROSITE-ProRule" id="PRU00023"/>
    </source>
</evidence>
<keyword evidence="1" id="KW-0677">Repeat</keyword>
<protein>
    <submittedName>
        <fullName evidence="6">Uncharacterized protein LOC116304497</fullName>
    </submittedName>
</protein>
<feature type="repeat" description="ANK" evidence="3">
    <location>
        <begin position="287"/>
        <end position="319"/>
    </location>
</feature>
<dbReference type="Gene3D" id="1.10.1410.40">
    <property type="match status" value="1"/>
</dbReference>
<evidence type="ECO:0000313" key="5">
    <source>
        <dbReference type="Proteomes" id="UP000515163"/>
    </source>
</evidence>
<feature type="repeat" description="ANK" evidence="3">
    <location>
        <begin position="153"/>
        <end position="186"/>
    </location>
</feature>
<feature type="repeat" description="ANK" evidence="3">
    <location>
        <begin position="1"/>
        <end position="30"/>
    </location>
</feature>
<dbReference type="Gene3D" id="3.30.460.90">
    <property type="match status" value="1"/>
</dbReference>
<dbReference type="InterPro" id="IPR002110">
    <property type="entry name" value="Ankyrin_rpt"/>
</dbReference>
<dbReference type="Gene3D" id="1.25.40.20">
    <property type="entry name" value="Ankyrin repeat-containing domain"/>
    <property type="match status" value="3"/>
</dbReference>
<feature type="repeat" description="ANK" evidence="3">
    <location>
        <begin position="187"/>
        <end position="219"/>
    </location>
</feature>
<dbReference type="InterPro" id="IPR036770">
    <property type="entry name" value="Ankyrin_rpt-contain_sf"/>
</dbReference>
<dbReference type="PANTHER" id="PTHR24198:SF165">
    <property type="entry name" value="ANKYRIN REPEAT-CONTAINING PROTEIN-RELATED"/>
    <property type="match status" value="1"/>
</dbReference>
<evidence type="ECO:0000256" key="2">
    <source>
        <dbReference type="ARBA" id="ARBA00023043"/>
    </source>
</evidence>
<dbReference type="PANTHER" id="PTHR24198">
    <property type="entry name" value="ANKYRIN REPEAT AND PROTEIN KINASE DOMAIN-CONTAINING PROTEIN"/>
    <property type="match status" value="1"/>
</dbReference>
<dbReference type="InterPro" id="IPR046903">
    <property type="entry name" value="Mab-21-like_nuc_Trfase"/>
</dbReference>
<dbReference type="RefSeq" id="XP_031570101.1">
    <property type="nucleotide sequence ID" value="XM_031714241.1"/>
</dbReference>
<dbReference type="PROSITE" id="PS50088">
    <property type="entry name" value="ANK_REPEAT"/>
    <property type="match status" value="5"/>
</dbReference>
<dbReference type="Proteomes" id="UP000515163">
    <property type="component" value="Unplaced"/>
</dbReference>
<sequence length="1017" mass="113169">MLLHKAVQENNMVEVKKLLKKGVDVNAKDRRGNTVLHFVRDEEMTSLLLSSSSIDLNIQNDNGDTAVHIACIPFTDRLSDLKTNTICSRLKIMEMLLGAGASPNIQNQLGYSVLHFVFVYGGIAGIRMDVLNIRDIVALLLKYSADANLKDFEGCTPLHHAVREPNMAGVAELLLQAGANVDAKDRRGMTPLHLIFDLDDEEMVKLLLGYGGSINEKDVNGTTVLSSAVLVGNESMVELLLADSRTEINLGDLNGITALHLAAAYKRIVVCEMLIVNGADVNALDACNATSLHYAAYGGTPEIVSLLLQANASHEVKNDLGYLPIQYALDRHYFYTALAFGEEYKHEVIAHLSTSEQIDETTELQDWILQSFPADDVLTMIVPASKVYSDPYNQDILPPDTMDYIKTKTNQNSSAFVRGMTEVPGIGRIPDIEEARAIRVAVESYIEKVSSTMADVDPRFRGSLLYSGSVYEGTKICDPYEFDYMLCLEMFEQVCSIQLDYDTQFDNVQVSKDKSFLDDRFDDFFNENQLQSDKVMTVFVEVARKAISQLSFATGSSNLYLQSLTEHTLVEGTWILPGTVTCNLKLIWNGLYYKQLVICVDLVPAIHINNWLCAARKGGCLLTDNIMSKGCHVVSKSGYWRLSFSLAEKMIMENLSSEQKLAFVGAKVMLHPAVSAKITIYDDSALDDLTNIRNHDSTIDEQDDVIHGGKQEFTAYEASSSCFDEKSFHSRDELPTQTHDDGHARRDTIGPNLAGMMIGRVMTTSGSPVTAINVSDKQALWSLKVGDRVYISVKKDQCTGGMYKNEGGLLRMKDIDDASAIKGHDCGAMNDERRVQNATVRMGDATDIYLAQGQNTSDCRKEGENPGMLDTDDTSAAKSRDTCAMSIDGDKNAITRMENLSDIYLSVGESDDDHINDDGSDSDIPAKTIDPRDVLSTYLLKMVFFYCLEQNMTKSPEIIVTTEQIFKQIYDCLKEKRPLPYYFMQNHNIMDKMLESEDLHETELTIMMLNTFLSQKL</sequence>
<accession>A0A6P8ISE7</accession>
<dbReference type="SUPFAM" id="SSF48403">
    <property type="entry name" value="Ankyrin repeat"/>
    <property type="match status" value="1"/>
</dbReference>
<keyword evidence="2 3" id="KW-0040">ANK repeat</keyword>